<reference evidence="7" key="1">
    <citation type="journal article" date="2019" name="Int. J. Syst. Evol. Microbiol.">
        <title>The Global Catalogue of Microorganisms (GCM) 10K type strain sequencing project: providing services to taxonomists for standard genome sequencing and annotation.</title>
        <authorList>
            <consortium name="The Broad Institute Genomics Platform"/>
            <consortium name="The Broad Institute Genome Sequencing Center for Infectious Disease"/>
            <person name="Wu L."/>
            <person name="Ma J."/>
        </authorList>
    </citation>
    <scope>NUCLEOTIDE SEQUENCE [LARGE SCALE GENOMIC DNA]</scope>
    <source>
        <strain evidence="7">JCM 30774</strain>
    </source>
</reference>
<dbReference type="SUPFAM" id="SSF48317">
    <property type="entry name" value="Acid phosphatase/Vanadium-dependent haloperoxidase"/>
    <property type="match status" value="1"/>
</dbReference>
<dbReference type="InterPro" id="IPR000326">
    <property type="entry name" value="PAP2/HPO"/>
</dbReference>
<feature type="transmembrane region" description="Helical" evidence="4">
    <location>
        <begin position="184"/>
        <end position="202"/>
    </location>
</feature>
<keyword evidence="4" id="KW-1133">Transmembrane helix</keyword>
<feature type="transmembrane region" description="Helical" evidence="4">
    <location>
        <begin position="63"/>
        <end position="80"/>
    </location>
</feature>
<dbReference type="PANTHER" id="PTHR14969">
    <property type="entry name" value="SPHINGOSINE-1-PHOSPHATE PHOSPHOHYDROLASE"/>
    <property type="match status" value="1"/>
</dbReference>
<gene>
    <name evidence="6" type="ORF">ACFQ45_14515</name>
</gene>
<dbReference type="EMBL" id="JBHTMN010000017">
    <property type="protein sequence ID" value="MFD1384581.1"/>
    <property type="molecule type" value="Genomic_DNA"/>
</dbReference>
<dbReference type="Pfam" id="PF01569">
    <property type="entry name" value="PAP2"/>
    <property type="match status" value="1"/>
</dbReference>
<dbReference type="Gene3D" id="1.20.144.10">
    <property type="entry name" value="Phosphatidic acid phosphatase type 2/haloperoxidase"/>
    <property type="match status" value="1"/>
</dbReference>
<evidence type="ECO:0000256" key="4">
    <source>
        <dbReference type="SAM" id="Phobius"/>
    </source>
</evidence>
<evidence type="ECO:0000256" key="2">
    <source>
        <dbReference type="ARBA" id="ARBA00032707"/>
    </source>
</evidence>
<evidence type="ECO:0000259" key="5">
    <source>
        <dbReference type="SMART" id="SM00014"/>
    </source>
</evidence>
<name>A0ABW4B5P3_9GAMM</name>
<dbReference type="Proteomes" id="UP001597059">
    <property type="component" value="Unassembled WGS sequence"/>
</dbReference>
<feature type="domain" description="Phosphatidic acid phosphatase type 2/haloperoxidase" evidence="5">
    <location>
        <begin position="89"/>
        <end position="199"/>
    </location>
</feature>
<dbReference type="PANTHER" id="PTHR14969:SF13">
    <property type="entry name" value="AT30094P"/>
    <property type="match status" value="1"/>
</dbReference>
<accession>A0ABW4B5P3</accession>
<evidence type="ECO:0000256" key="3">
    <source>
        <dbReference type="ARBA" id="ARBA00047594"/>
    </source>
</evidence>
<proteinExistence type="predicted"/>
<dbReference type="RefSeq" id="WP_377368942.1">
    <property type="nucleotide sequence ID" value="NZ_JBHTMN010000017.1"/>
</dbReference>
<dbReference type="EC" id="3.6.1.27" evidence="1"/>
<comment type="catalytic activity">
    <reaction evidence="3">
        <text>di-trans,octa-cis-undecaprenyl diphosphate + H2O = di-trans,octa-cis-undecaprenyl phosphate + phosphate + H(+)</text>
        <dbReference type="Rhea" id="RHEA:28094"/>
        <dbReference type="ChEBI" id="CHEBI:15377"/>
        <dbReference type="ChEBI" id="CHEBI:15378"/>
        <dbReference type="ChEBI" id="CHEBI:43474"/>
        <dbReference type="ChEBI" id="CHEBI:58405"/>
        <dbReference type="ChEBI" id="CHEBI:60392"/>
        <dbReference type="EC" id="3.6.1.27"/>
    </reaction>
</comment>
<keyword evidence="7" id="KW-1185">Reference proteome</keyword>
<feature type="transmembrane region" description="Helical" evidence="4">
    <location>
        <begin position="156"/>
        <end position="178"/>
    </location>
</feature>
<dbReference type="InterPro" id="IPR036938">
    <property type="entry name" value="PAP2/HPO_sf"/>
</dbReference>
<evidence type="ECO:0000313" key="6">
    <source>
        <dbReference type="EMBL" id="MFD1384581.1"/>
    </source>
</evidence>
<feature type="transmembrane region" description="Helical" evidence="4">
    <location>
        <begin position="87"/>
        <end position="107"/>
    </location>
</feature>
<evidence type="ECO:0000256" key="1">
    <source>
        <dbReference type="ARBA" id="ARBA00012374"/>
    </source>
</evidence>
<feature type="transmembrane region" description="Helical" evidence="4">
    <location>
        <begin position="127"/>
        <end position="144"/>
    </location>
</feature>
<comment type="caution">
    <text evidence="6">The sequence shown here is derived from an EMBL/GenBank/DDBJ whole genome shotgun (WGS) entry which is preliminary data.</text>
</comment>
<evidence type="ECO:0000313" key="7">
    <source>
        <dbReference type="Proteomes" id="UP001597059"/>
    </source>
</evidence>
<protein>
    <recommendedName>
        <fullName evidence="1">undecaprenyl-diphosphate phosphatase</fullName>
        <ecNumber evidence="1">3.6.1.27</ecNumber>
    </recommendedName>
    <alternativeName>
        <fullName evidence="2">Undecaprenyl pyrophosphate phosphatase</fullName>
    </alternativeName>
</protein>
<dbReference type="CDD" id="cd03392">
    <property type="entry name" value="PAP2_like_2"/>
    <property type="match status" value="1"/>
</dbReference>
<keyword evidence="4" id="KW-0812">Transmembrane</keyword>
<organism evidence="6 7">
    <name type="scientific">Rhodanobacter aciditrophus</name>
    <dbReference type="NCBI Taxonomy" id="1623218"/>
    <lineage>
        <taxon>Bacteria</taxon>
        <taxon>Pseudomonadati</taxon>
        <taxon>Pseudomonadota</taxon>
        <taxon>Gammaproteobacteria</taxon>
        <taxon>Lysobacterales</taxon>
        <taxon>Rhodanobacteraceae</taxon>
        <taxon>Rhodanobacter</taxon>
    </lineage>
</organism>
<keyword evidence="4" id="KW-0472">Membrane</keyword>
<dbReference type="SMART" id="SM00014">
    <property type="entry name" value="acidPPc"/>
    <property type="match status" value="1"/>
</dbReference>
<sequence length="204" mass="22065">MLSKKGMLWVTLLLAGVTVIALGPLTGFDRMGLLWLRDSQTTQLIGPRWFAITARDVTALGSNWILVFGVLGVCTALIVAKKLRQSSALAIMALGGIVFSMGAKYLFVRPRPDLVESLIHTYTPSFPSGHAMMSMVCFVGAALVCSSGTSNKALRFVLVVFALLSSILVGISRIVLGVHWPTDVLAGWLLGWLWISLVMQGFKL</sequence>